<dbReference type="Proteomes" id="UP000243006">
    <property type="component" value="Unassembled WGS sequence"/>
</dbReference>
<evidence type="ECO:0000313" key="2">
    <source>
        <dbReference type="Proteomes" id="UP000243006"/>
    </source>
</evidence>
<dbReference type="AlphaFoldDB" id="A0A1Y3ES62"/>
<evidence type="ECO:0000313" key="1">
    <source>
        <dbReference type="EMBL" id="OUC46369.1"/>
    </source>
</evidence>
<name>A0A1Y3ES62_9BILA</name>
<gene>
    <name evidence="1" type="ORF">D917_07764</name>
</gene>
<comment type="caution">
    <text evidence="1">The sequence shown here is derived from an EMBL/GenBank/DDBJ whole genome shotgun (WGS) entry which is preliminary data.</text>
</comment>
<proteinExistence type="predicted"/>
<protein>
    <submittedName>
        <fullName evidence="1">Uncharacterized protein</fullName>
    </submittedName>
</protein>
<reference evidence="1 2" key="1">
    <citation type="submission" date="2015-04" db="EMBL/GenBank/DDBJ databases">
        <title>Draft genome of the roundworm Trichinella nativa.</title>
        <authorList>
            <person name="Mitreva M."/>
        </authorList>
    </citation>
    <scope>NUCLEOTIDE SEQUENCE [LARGE SCALE GENOMIC DNA]</scope>
    <source>
        <strain evidence="1 2">ISS45</strain>
    </source>
</reference>
<sequence length="730" mass="84720">MRYVENDLFLPFPGEEMLTDEEELDLDPDSLCNLLDVDNSTQLTALLDILRTPYGKGLLQEQFKDVMLYFAEQFMPKFRSRPESTLEIFFQIIECIAIDCMSEEVFMTMLDIIRNMFSSEADPQYFLPIHEHLFKFVCSTATNYLCENNEYLINYAVMVCLIKAADVISTWTKDYRDWEDNCAFLSHSTKLLGVIISVVSLLKQGFEAELFSCDTRTNFSQYKLDLLAFFLHMLELLTETLTLENLSDSNVLSVRDCNGMSCTLINDCISRITELIDGDFMQLIYCFQTNRLFLHFKENEDDLNVVISGSTVGIYFAFYCGFENLFDQIVHVYSTKYMFVRCLQYIVQIVPLGDASSQKLGFRALEWWFMKFEEGTFDCEFFTDFHISQVIEKFYIFASSTFCTDVNYCVSVFEKFYNLFNYDGRVMIFRFLMSLENCLIVLQNDVSATVGYLLNKYRRSLLKSFQKEMPLDDPLNPAPHLLEILKIVTVFPSAKHVKYVNENFIRLLEVVSFYDVLAMNGKLDVDLLKRVKINFLLRLKNVVAEELLNLEAALNYSEAETSYALSELRPAALRLHLLDHVLDHTLSNIPENMFEFKFMCCNQSFCYQYFLYLYLGKLGQSEMNASDSLCALEIAEHRRRILNKPLSHWNHIDLGYWLTSIGFGFCANEICQKLNYTGSVLLTITEEEIMNAGLPISEDLASVLYMEILLLQIYDCEAIMIKTLSNFIES</sequence>
<organism evidence="1 2">
    <name type="scientific">Trichinella nativa</name>
    <dbReference type="NCBI Taxonomy" id="6335"/>
    <lineage>
        <taxon>Eukaryota</taxon>
        <taxon>Metazoa</taxon>
        <taxon>Ecdysozoa</taxon>
        <taxon>Nematoda</taxon>
        <taxon>Enoplea</taxon>
        <taxon>Dorylaimia</taxon>
        <taxon>Trichinellida</taxon>
        <taxon>Trichinellidae</taxon>
        <taxon>Trichinella</taxon>
    </lineage>
</organism>
<dbReference type="EMBL" id="LVZM01006983">
    <property type="protein sequence ID" value="OUC46369.1"/>
    <property type="molecule type" value="Genomic_DNA"/>
</dbReference>
<dbReference type="SUPFAM" id="SSF47769">
    <property type="entry name" value="SAM/Pointed domain"/>
    <property type="match status" value="1"/>
</dbReference>
<dbReference type="Gene3D" id="1.10.150.50">
    <property type="entry name" value="Transcription Factor, Ets-1"/>
    <property type="match status" value="1"/>
</dbReference>
<dbReference type="InterPro" id="IPR013761">
    <property type="entry name" value="SAM/pointed_sf"/>
</dbReference>
<accession>A0A1Y3ES62</accession>